<feature type="coiled-coil region" evidence="1">
    <location>
        <begin position="39"/>
        <end position="66"/>
    </location>
</feature>
<dbReference type="Proteomes" id="UP001082899">
    <property type="component" value="Unassembled WGS sequence"/>
</dbReference>
<dbReference type="InterPro" id="IPR050336">
    <property type="entry name" value="Chromosome_partition/occlusion"/>
</dbReference>
<keyword evidence="1" id="KW-0175">Coiled coil</keyword>
<sequence>MANKLQDRLASKTAELASRVEASTANRTERAASTMPGQLGAFRLDAQKWKAQIEELQAENASLKQSSVAGEIDLDKLVEVPGRRKYMSPEKYHELRENLRHNPLIQPISISLVEDGKAEIVSGHHRSDVFKEFGRKTIPYTLFSGAKEQRALAAFYANLLQDDITDYEKYLGFKLLREARPGTTQAQMAEESGISDSIVSDLLAFDDLPRDVLNTLSEKPYLLGSKAGAALASLSRRGKSRQVIDAVALLAEGKLDQAHAVKLASAEPKSTKTVVERKEVRIKSGRSVFCTMTASKKTFRLEFSSEQVAEALREKIQTYLEGLAREVT</sequence>
<dbReference type="InterPro" id="IPR036086">
    <property type="entry name" value="ParB/Sulfiredoxin_sf"/>
</dbReference>
<protein>
    <submittedName>
        <fullName evidence="3">ParB N-terminal domain-containing protein</fullName>
    </submittedName>
</protein>
<dbReference type="EMBL" id="JAPMXC010000017">
    <property type="protein sequence ID" value="MCY0389944.1"/>
    <property type="molecule type" value="Genomic_DNA"/>
</dbReference>
<comment type="caution">
    <text evidence="3">The sequence shown here is derived from an EMBL/GenBank/DDBJ whole genome shotgun (WGS) entry which is preliminary data.</text>
</comment>
<dbReference type="RefSeq" id="WP_267849909.1">
    <property type="nucleotide sequence ID" value="NZ_JAPMXC010000017.1"/>
</dbReference>
<dbReference type="SUPFAM" id="SSF110849">
    <property type="entry name" value="ParB/Sulfiredoxin"/>
    <property type="match status" value="1"/>
</dbReference>
<name>A0ABT3ZTP6_9BURK</name>
<evidence type="ECO:0000313" key="3">
    <source>
        <dbReference type="EMBL" id="MCY0389944.1"/>
    </source>
</evidence>
<evidence type="ECO:0000256" key="1">
    <source>
        <dbReference type="SAM" id="Coils"/>
    </source>
</evidence>
<dbReference type="Gene3D" id="1.10.10.2830">
    <property type="match status" value="1"/>
</dbReference>
<accession>A0ABT3ZTP6</accession>
<gene>
    <name evidence="3" type="ORF">OVY01_22655</name>
</gene>
<proteinExistence type="predicted"/>
<feature type="domain" description="ParB-like N-terminal" evidence="2">
    <location>
        <begin position="70"/>
        <end position="159"/>
    </location>
</feature>
<dbReference type="Pfam" id="PF02195">
    <property type="entry name" value="ParB_N"/>
    <property type="match status" value="1"/>
</dbReference>
<dbReference type="SMART" id="SM00470">
    <property type="entry name" value="ParB"/>
    <property type="match status" value="1"/>
</dbReference>
<keyword evidence="4" id="KW-1185">Reference proteome</keyword>
<dbReference type="PANTHER" id="PTHR33375">
    <property type="entry name" value="CHROMOSOME-PARTITIONING PROTEIN PARB-RELATED"/>
    <property type="match status" value="1"/>
</dbReference>
<dbReference type="InterPro" id="IPR003115">
    <property type="entry name" value="ParB_N"/>
</dbReference>
<reference evidence="3" key="1">
    <citation type="submission" date="2022-11" db="EMBL/GenBank/DDBJ databases">
        <title>Robbsia betulipollinis sp. nov., isolated from pollen of birch (Betula pendula).</title>
        <authorList>
            <person name="Shi H."/>
            <person name="Ambika Manirajan B."/>
            <person name="Ratering S."/>
            <person name="Geissler-Plaum R."/>
            <person name="Schnell S."/>
        </authorList>
    </citation>
    <scope>NUCLEOTIDE SEQUENCE</scope>
    <source>
        <strain evidence="3">Bb-Pol-6</strain>
    </source>
</reference>
<dbReference type="SUPFAM" id="SSF109709">
    <property type="entry name" value="KorB DNA-binding domain-like"/>
    <property type="match status" value="1"/>
</dbReference>
<dbReference type="PANTHER" id="PTHR33375:SF1">
    <property type="entry name" value="CHROMOSOME-PARTITIONING PROTEIN PARB-RELATED"/>
    <property type="match status" value="1"/>
</dbReference>
<evidence type="ECO:0000259" key="2">
    <source>
        <dbReference type="SMART" id="SM00470"/>
    </source>
</evidence>
<dbReference type="Gene3D" id="3.90.1530.10">
    <property type="entry name" value="Conserved hypothetical protein from pyrococcus furiosus pfu- 392566-001, ParB domain"/>
    <property type="match status" value="1"/>
</dbReference>
<organism evidence="3 4">
    <name type="scientific">Robbsia betulipollinis</name>
    <dbReference type="NCBI Taxonomy" id="2981849"/>
    <lineage>
        <taxon>Bacteria</taxon>
        <taxon>Pseudomonadati</taxon>
        <taxon>Pseudomonadota</taxon>
        <taxon>Betaproteobacteria</taxon>
        <taxon>Burkholderiales</taxon>
        <taxon>Burkholderiaceae</taxon>
        <taxon>Robbsia</taxon>
    </lineage>
</organism>
<evidence type="ECO:0000313" key="4">
    <source>
        <dbReference type="Proteomes" id="UP001082899"/>
    </source>
</evidence>